<comment type="caution">
    <text evidence="2">The sequence shown here is derived from an EMBL/GenBank/DDBJ whole genome shotgun (WGS) entry which is preliminary data.</text>
</comment>
<reference evidence="2 3" key="1">
    <citation type="submission" date="2011-11" db="EMBL/GenBank/DDBJ databases">
        <authorList>
            <person name="Weinstock G."/>
            <person name="Sodergren E."/>
            <person name="Clifton S."/>
            <person name="Fulton L."/>
            <person name="Fulton B."/>
            <person name="Courtney L."/>
            <person name="Fronick C."/>
            <person name="Harrison M."/>
            <person name="Strong C."/>
            <person name="Farmer C."/>
            <person name="Delahaunty K."/>
            <person name="Markovic C."/>
            <person name="Hall O."/>
            <person name="Minx P."/>
            <person name="Tomlinson C."/>
            <person name="Mitreva M."/>
            <person name="Hou S."/>
            <person name="Chen J."/>
            <person name="Wollam A."/>
            <person name="Pepin K.H."/>
            <person name="Johnson M."/>
            <person name="Bhonagiri V."/>
            <person name="Zhang X."/>
            <person name="Suruliraj S."/>
            <person name="Warren W."/>
            <person name="Chinwalla A."/>
            <person name="Mardis E.R."/>
            <person name="Wilson R.K."/>
        </authorList>
    </citation>
    <scope>NUCLEOTIDE SEQUENCE [LARGE SCALE GENOMIC DNA]</scope>
    <source>
        <strain evidence="2 3">YIT 11816</strain>
    </source>
</reference>
<dbReference type="PATRIC" id="fig|762967.3.peg.1008"/>
<feature type="region of interest" description="Disordered" evidence="1">
    <location>
        <begin position="1"/>
        <end position="20"/>
    </location>
</feature>
<accession>H3KEW4</accession>
<protein>
    <recommendedName>
        <fullName evidence="4">Orc1-like AAA ATPase domain-containing protein</fullName>
    </recommendedName>
</protein>
<dbReference type="InterPro" id="IPR027417">
    <property type="entry name" value="P-loop_NTPase"/>
</dbReference>
<dbReference type="PANTHER" id="PTHR34301:SF8">
    <property type="entry name" value="ATPASE DOMAIN-CONTAINING PROTEIN"/>
    <property type="match status" value="1"/>
</dbReference>
<evidence type="ECO:0000313" key="2">
    <source>
        <dbReference type="EMBL" id="EHY31348.1"/>
    </source>
</evidence>
<gene>
    <name evidence="2" type="ORF">HMPREF9440_01279</name>
</gene>
<keyword evidence="3" id="KW-1185">Reference proteome</keyword>
<organism evidence="2 3">
    <name type="scientific">Sutterella parvirubra YIT 11816</name>
    <dbReference type="NCBI Taxonomy" id="762967"/>
    <lineage>
        <taxon>Bacteria</taxon>
        <taxon>Pseudomonadati</taxon>
        <taxon>Pseudomonadota</taxon>
        <taxon>Betaproteobacteria</taxon>
        <taxon>Burkholderiales</taxon>
        <taxon>Sutterellaceae</taxon>
        <taxon>Sutterella</taxon>
    </lineage>
</organism>
<evidence type="ECO:0000256" key="1">
    <source>
        <dbReference type="SAM" id="MobiDB-lite"/>
    </source>
</evidence>
<dbReference type="SUPFAM" id="SSF52540">
    <property type="entry name" value="P-loop containing nucleoside triphosphate hydrolases"/>
    <property type="match status" value="1"/>
</dbReference>
<sequence length="161" mass="17484">TMEDDSTPRSTAPMSDDNLPFLYGRPVRGEHFTGREAETERLRRNLLEGVHTVLTAPRRLGKTSLVGKVLGSITADPSIRVAKFSALGCRTPSEFLEAYASAVTRAAPDAIYPDAPLPFDAGANVDDVLNLPEALAAREGFRMVVFIDECQRRPSGRTGLP</sequence>
<dbReference type="PANTHER" id="PTHR34301">
    <property type="entry name" value="DNA-BINDING PROTEIN-RELATED"/>
    <property type="match status" value="1"/>
</dbReference>
<proteinExistence type="predicted"/>
<dbReference type="HOGENOM" id="CLU_1726312_0_0_4"/>
<evidence type="ECO:0008006" key="4">
    <source>
        <dbReference type="Google" id="ProtNLM"/>
    </source>
</evidence>
<dbReference type="Gene3D" id="3.40.50.300">
    <property type="entry name" value="P-loop containing nucleotide triphosphate hydrolases"/>
    <property type="match status" value="1"/>
</dbReference>
<name>H3KEW4_9BURK</name>
<dbReference type="EMBL" id="AFBQ01000176">
    <property type="protein sequence ID" value="EHY31348.1"/>
    <property type="molecule type" value="Genomic_DNA"/>
</dbReference>
<evidence type="ECO:0000313" key="3">
    <source>
        <dbReference type="Proteomes" id="UP000004956"/>
    </source>
</evidence>
<dbReference type="AlphaFoldDB" id="H3KEW4"/>
<dbReference type="Proteomes" id="UP000004956">
    <property type="component" value="Unassembled WGS sequence"/>
</dbReference>
<feature type="non-terminal residue" evidence="2">
    <location>
        <position position="1"/>
    </location>
</feature>